<evidence type="ECO:0000313" key="3">
    <source>
        <dbReference type="EMBL" id="CAP80365.1"/>
    </source>
</evidence>
<dbReference type="VEuPathDB" id="FungiDB:PCH_Pc12g07380"/>
<evidence type="ECO:0000256" key="1">
    <source>
        <dbReference type="SAM" id="Phobius"/>
    </source>
</evidence>
<evidence type="ECO:0000313" key="4">
    <source>
        <dbReference type="Proteomes" id="UP000000724"/>
    </source>
</evidence>
<keyword evidence="2" id="KW-0732">Signal</keyword>
<keyword evidence="1" id="KW-0472">Membrane</keyword>
<dbReference type="eggNOG" id="KOG2533">
    <property type="taxonomic scope" value="Eukaryota"/>
</dbReference>
<feature type="chain" id="PRO_5002845189" evidence="2">
    <location>
        <begin position="20"/>
        <end position="171"/>
    </location>
</feature>
<dbReference type="OrthoDB" id="6730379at2759"/>
<dbReference type="HOGENOM" id="CLU_1563379_0_0_1"/>
<dbReference type="AlphaFoldDB" id="B6GWT1"/>
<gene>
    <name evidence="3" type="ORF">Pc12g07380</name>
    <name evidence="3" type="ORF">PCH_Pc12g07380</name>
</gene>
<feature type="signal peptide" evidence="2">
    <location>
        <begin position="1"/>
        <end position="19"/>
    </location>
</feature>
<name>B6GWT1_PENRW</name>
<proteinExistence type="predicted"/>
<accession>B6GWT1</accession>
<keyword evidence="4" id="KW-1185">Reference proteome</keyword>
<reference evidence="3 4" key="1">
    <citation type="journal article" date="2008" name="Nat. Biotechnol.">
        <title>Genome sequencing and analysis of the filamentous fungus Penicillium chrysogenum.</title>
        <authorList>
            <person name="van den Berg M.A."/>
            <person name="Albang R."/>
            <person name="Albermann K."/>
            <person name="Badger J.H."/>
            <person name="Daran J.-M."/>
            <person name="Driessen A.J.M."/>
            <person name="Garcia-Estrada C."/>
            <person name="Fedorova N.D."/>
            <person name="Harris D.M."/>
            <person name="Heijne W.H.M."/>
            <person name="Joardar V.S."/>
            <person name="Kiel J.A.K.W."/>
            <person name="Kovalchuk A."/>
            <person name="Martin J.F."/>
            <person name="Nierman W.C."/>
            <person name="Nijland J.G."/>
            <person name="Pronk J.T."/>
            <person name="Roubos J.A."/>
            <person name="van der Klei I.J."/>
            <person name="van Peij N.N.M.E."/>
            <person name="Veenhuis M."/>
            <person name="von Doehren H."/>
            <person name="Wagner C."/>
            <person name="Wortman J.R."/>
            <person name="Bovenberg R.A.L."/>
        </authorList>
    </citation>
    <scope>NUCLEOTIDE SEQUENCE [LARGE SCALE GENOMIC DNA]</scope>
    <source>
        <strain evidence="4">ATCC 28089 / DSM 1075 / NRRL 1951 / Wisconsin 54-1255</strain>
    </source>
</reference>
<feature type="transmembrane region" description="Helical" evidence="1">
    <location>
        <begin position="147"/>
        <end position="169"/>
    </location>
</feature>
<dbReference type="Proteomes" id="UP000000724">
    <property type="component" value="Contig Pc00c12"/>
</dbReference>
<dbReference type="EMBL" id="AM920427">
    <property type="protein sequence ID" value="CAP80365.1"/>
    <property type="molecule type" value="Genomic_DNA"/>
</dbReference>
<protein>
    <submittedName>
        <fullName evidence="3">Pc12g07380 protein</fullName>
    </submittedName>
</protein>
<keyword evidence="1" id="KW-0812">Transmembrane</keyword>
<feature type="transmembrane region" description="Helical" evidence="1">
    <location>
        <begin position="31"/>
        <end position="51"/>
    </location>
</feature>
<dbReference type="BioCyc" id="PCHR:PC12G07380-MONOMER"/>
<evidence type="ECO:0000256" key="2">
    <source>
        <dbReference type="SAM" id="SignalP"/>
    </source>
</evidence>
<feature type="transmembrane region" description="Helical" evidence="1">
    <location>
        <begin position="63"/>
        <end position="82"/>
    </location>
</feature>
<keyword evidence="1" id="KW-1133">Transmembrane helix</keyword>
<organism evidence="3 4">
    <name type="scientific">Penicillium rubens (strain ATCC 28089 / DSM 1075 / NRRL 1951 / Wisconsin 54-1255)</name>
    <name type="common">Penicillium chrysogenum</name>
    <dbReference type="NCBI Taxonomy" id="500485"/>
    <lineage>
        <taxon>Eukaryota</taxon>
        <taxon>Fungi</taxon>
        <taxon>Dikarya</taxon>
        <taxon>Ascomycota</taxon>
        <taxon>Pezizomycotina</taxon>
        <taxon>Eurotiomycetes</taxon>
        <taxon>Eurotiomycetidae</taxon>
        <taxon>Eurotiales</taxon>
        <taxon>Aspergillaceae</taxon>
        <taxon>Penicillium</taxon>
        <taxon>Penicillium chrysogenum species complex</taxon>
    </lineage>
</organism>
<sequence>MGVVSFFFLITAAITLYHTKPCPGPIDGLIAGIWIRSTVGIPYAIVMIWAANASAGHTKKTTVIALYHIGYGLGSIISPQLFRPEWKPRYTSTWIILLVLAEANRVASNGVVETVDSDGGKVARIVDNSQFDLGEFDVPISTLIDCYYPFIGLLILRMTFLCLWITIVCHI</sequence>